<dbReference type="Pfam" id="PF00083">
    <property type="entry name" value="Sugar_tr"/>
    <property type="match status" value="1"/>
</dbReference>
<dbReference type="PROSITE" id="PS50850">
    <property type="entry name" value="MFS"/>
    <property type="match status" value="1"/>
</dbReference>
<feature type="transmembrane region" description="Helical" evidence="6">
    <location>
        <begin position="244"/>
        <end position="267"/>
    </location>
</feature>
<keyword evidence="5 6" id="KW-0472">Membrane</keyword>
<evidence type="ECO:0000256" key="1">
    <source>
        <dbReference type="ARBA" id="ARBA00004141"/>
    </source>
</evidence>
<dbReference type="PANTHER" id="PTHR48022:SF2">
    <property type="entry name" value="PLASTIDIC GLUCOSE TRANSPORTER 4"/>
    <property type="match status" value="1"/>
</dbReference>
<feature type="transmembrane region" description="Helical" evidence="6">
    <location>
        <begin position="213"/>
        <end position="232"/>
    </location>
</feature>
<evidence type="ECO:0000256" key="6">
    <source>
        <dbReference type="SAM" id="Phobius"/>
    </source>
</evidence>
<dbReference type="Gene3D" id="1.20.1250.20">
    <property type="entry name" value="MFS general substrate transporter like domains"/>
    <property type="match status" value="1"/>
</dbReference>
<feature type="transmembrane region" description="Helical" evidence="6">
    <location>
        <begin position="152"/>
        <end position="170"/>
    </location>
</feature>
<dbReference type="AlphaFoldDB" id="A0A1R2BFK5"/>
<keyword evidence="3 6" id="KW-0812">Transmembrane</keyword>
<dbReference type="OrthoDB" id="6612291at2759"/>
<feature type="transmembrane region" description="Helical" evidence="6">
    <location>
        <begin position="274"/>
        <end position="295"/>
    </location>
</feature>
<evidence type="ECO:0000256" key="5">
    <source>
        <dbReference type="ARBA" id="ARBA00023136"/>
    </source>
</evidence>
<sequence>MGISPSFINEMTPDKMTGQVGTLIQQAGNTAFITSYILGLSMPISDLESNPYNYLWMVMIIFPSILCLYQIYFLTKVFPYESPAWLLANSFHDKALETFSYVYYPEYSYKGIERLIPPETFSDNDRLINVYNSTYKDVLCKRKFRKMLRISLVLNIGQQTSGSMMMRIYATKIFEDIGGGKRFAQIFTVIAGAVSLTGSISTIFLLKKFGRKKLLIIGQIGMSLIFLSLALLEDYTQFSPEVKAMFIFIYFGFLSISLGPTFWAYIGEVCNDKCIGIGFSLNLISVMILSFVYPIAQANLGVSFCFYGLSLMCFCLLIYEIIEIFETKGLSKQEIQLKVLLLSTNE</sequence>
<dbReference type="EMBL" id="MPUH01000687">
    <property type="protein sequence ID" value="OMJ75504.1"/>
    <property type="molecule type" value="Genomic_DNA"/>
</dbReference>
<feature type="transmembrane region" description="Helical" evidence="6">
    <location>
        <begin position="54"/>
        <end position="74"/>
    </location>
</feature>
<dbReference type="SUPFAM" id="SSF103473">
    <property type="entry name" value="MFS general substrate transporter"/>
    <property type="match status" value="1"/>
</dbReference>
<dbReference type="InterPro" id="IPR050360">
    <property type="entry name" value="MFS_Sugar_Transporters"/>
</dbReference>
<dbReference type="GO" id="GO:0016020">
    <property type="term" value="C:membrane"/>
    <property type="evidence" value="ECO:0007669"/>
    <property type="project" value="UniProtKB-SubCell"/>
</dbReference>
<evidence type="ECO:0000256" key="4">
    <source>
        <dbReference type="ARBA" id="ARBA00022989"/>
    </source>
</evidence>
<evidence type="ECO:0000256" key="2">
    <source>
        <dbReference type="ARBA" id="ARBA00010992"/>
    </source>
</evidence>
<dbReference type="InterPro" id="IPR036259">
    <property type="entry name" value="MFS_trans_sf"/>
</dbReference>
<dbReference type="InterPro" id="IPR005828">
    <property type="entry name" value="MFS_sugar_transport-like"/>
</dbReference>
<evidence type="ECO:0000259" key="7">
    <source>
        <dbReference type="PROSITE" id="PS50850"/>
    </source>
</evidence>
<dbReference type="InterPro" id="IPR020846">
    <property type="entry name" value="MFS_dom"/>
</dbReference>
<dbReference type="GO" id="GO:0005351">
    <property type="term" value="F:carbohydrate:proton symporter activity"/>
    <property type="evidence" value="ECO:0007669"/>
    <property type="project" value="TreeGrafter"/>
</dbReference>
<protein>
    <recommendedName>
        <fullName evidence="7">Major facilitator superfamily (MFS) profile domain-containing protein</fullName>
    </recommendedName>
</protein>
<comment type="subcellular location">
    <subcellularLocation>
        <location evidence="1">Membrane</location>
        <topology evidence="1">Multi-pass membrane protein</topology>
    </subcellularLocation>
</comment>
<reference evidence="8 9" key="1">
    <citation type="submission" date="2016-11" db="EMBL/GenBank/DDBJ databases">
        <title>The macronuclear genome of Stentor coeruleus: a giant cell with tiny introns.</title>
        <authorList>
            <person name="Slabodnick M."/>
            <person name="Ruby J.G."/>
            <person name="Reiff S.B."/>
            <person name="Swart E.C."/>
            <person name="Gosai S."/>
            <person name="Prabakaran S."/>
            <person name="Witkowska E."/>
            <person name="Larue G.E."/>
            <person name="Fisher S."/>
            <person name="Freeman R.M."/>
            <person name="Gunawardena J."/>
            <person name="Chu W."/>
            <person name="Stover N.A."/>
            <person name="Gregory B.D."/>
            <person name="Nowacki M."/>
            <person name="Derisi J."/>
            <person name="Roy S.W."/>
            <person name="Marshall W.F."/>
            <person name="Sood P."/>
        </authorList>
    </citation>
    <scope>NUCLEOTIDE SEQUENCE [LARGE SCALE GENOMIC DNA]</scope>
    <source>
        <strain evidence="8">WM001</strain>
    </source>
</reference>
<evidence type="ECO:0000313" key="9">
    <source>
        <dbReference type="Proteomes" id="UP000187209"/>
    </source>
</evidence>
<evidence type="ECO:0000256" key="3">
    <source>
        <dbReference type="ARBA" id="ARBA00022692"/>
    </source>
</evidence>
<comment type="caution">
    <text evidence="8">The sequence shown here is derived from an EMBL/GenBank/DDBJ whole genome shotgun (WGS) entry which is preliminary data.</text>
</comment>
<evidence type="ECO:0000313" key="8">
    <source>
        <dbReference type="EMBL" id="OMJ75504.1"/>
    </source>
</evidence>
<dbReference type="PANTHER" id="PTHR48022">
    <property type="entry name" value="PLASTIDIC GLUCOSE TRANSPORTER 4"/>
    <property type="match status" value="1"/>
</dbReference>
<accession>A0A1R2BFK5</accession>
<feature type="domain" description="Major facilitator superfamily (MFS) profile" evidence="7">
    <location>
        <begin position="1"/>
        <end position="328"/>
    </location>
</feature>
<proteinExistence type="inferred from homology"/>
<feature type="transmembrane region" description="Helical" evidence="6">
    <location>
        <begin position="301"/>
        <end position="322"/>
    </location>
</feature>
<comment type="similarity">
    <text evidence="2">Belongs to the major facilitator superfamily. Sugar transporter (TC 2.A.1.1) family.</text>
</comment>
<dbReference type="Proteomes" id="UP000187209">
    <property type="component" value="Unassembled WGS sequence"/>
</dbReference>
<keyword evidence="9" id="KW-1185">Reference proteome</keyword>
<feature type="transmembrane region" description="Helical" evidence="6">
    <location>
        <begin position="182"/>
        <end position="206"/>
    </location>
</feature>
<keyword evidence="4 6" id="KW-1133">Transmembrane helix</keyword>
<name>A0A1R2BFK5_9CILI</name>
<organism evidence="8 9">
    <name type="scientific">Stentor coeruleus</name>
    <dbReference type="NCBI Taxonomy" id="5963"/>
    <lineage>
        <taxon>Eukaryota</taxon>
        <taxon>Sar</taxon>
        <taxon>Alveolata</taxon>
        <taxon>Ciliophora</taxon>
        <taxon>Postciliodesmatophora</taxon>
        <taxon>Heterotrichea</taxon>
        <taxon>Heterotrichida</taxon>
        <taxon>Stentoridae</taxon>
        <taxon>Stentor</taxon>
    </lineage>
</organism>
<gene>
    <name evidence="8" type="ORF">SteCoe_25355</name>
</gene>